<reference evidence="2" key="1">
    <citation type="journal article" date="2013" name="Genetics">
        <title>The draft genome and transcriptome of Panagrellus redivivus are shaped by the harsh demands of a free-living lifestyle.</title>
        <authorList>
            <person name="Srinivasan J."/>
            <person name="Dillman A.R."/>
            <person name="Macchietto M.G."/>
            <person name="Heikkinen L."/>
            <person name="Lakso M."/>
            <person name="Fracchia K.M."/>
            <person name="Antoshechkin I."/>
            <person name="Mortazavi A."/>
            <person name="Wong G."/>
            <person name="Sternberg P.W."/>
        </authorList>
    </citation>
    <scope>NUCLEOTIDE SEQUENCE [LARGE SCALE GENOMIC DNA]</scope>
    <source>
        <strain evidence="2">MT8872</strain>
    </source>
</reference>
<dbReference type="PROSITE" id="PS00626">
    <property type="entry name" value="RCC1_2"/>
    <property type="match status" value="2"/>
</dbReference>
<protein>
    <submittedName>
        <fullName evidence="3">WD_REPEATS_REGION domain-containing protein</fullName>
    </submittedName>
</protein>
<dbReference type="InterPro" id="IPR000408">
    <property type="entry name" value="Reg_chr_condens"/>
</dbReference>
<name>A0A7E4V4K3_PANRE</name>
<dbReference type="Gene3D" id="2.130.10.30">
    <property type="entry name" value="Regulator of chromosome condensation 1/beta-lactamase-inhibitor protein II"/>
    <property type="match status" value="1"/>
</dbReference>
<dbReference type="Proteomes" id="UP000492821">
    <property type="component" value="Unassembled WGS sequence"/>
</dbReference>
<proteinExistence type="predicted"/>
<evidence type="ECO:0000313" key="3">
    <source>
        <dbReference type="WBParaSite" id="Pan_g16432.t1"/>
    </source>
</evidence>
<dbReference type="InterPro" id="IPR009091">
    <property type="entry name" value="RCC1/BLIP-II"/>
</dbReference>
<dbReference type="PANTHER" id="PTHR45982:SF1">
    <property type="entry name" value="REGULATOR OF CHROMOSOME CONDENSATION"/>
    <property type="match status" value="1"/>
</dbReference>
<keyword evidence="2" id="KW-1185">Reference proteome</keyword>
<dbReference type="PANTHER" id="PTHR45982">
    <property type="entry name" value="REGULATOR OF CHROMOSOME CONDENSATION"/>
    <property type="match status" value="1"/>
</dbReference>
<dbReference type="AlphaFoldDB" id="A0A7E4V4K3"/>
<dbReference type="SUPFAM" id="SSF50985">
    <property type="entry name" value="RCC1/BLIP-II"/>
    <property type="match status" value="1"/>
</dbReference>
<dbReference type="PROSITE" id="PS50012">
    <property type="entry name" value="RCC1_3"/>
    <property type="match status" value="1"/>
</dbReference>
<sequence>MAEHAPAASRVHKSSLDSSNLTKTCFNPDLVPFSIATSQKMYANLFDGEEAFVLPAQRPPTTSAPPEEPFVLEGWEEADHQAPPKPIATPSAFWLRKRALRARIQDAEATRQKAPAPRIGRWLQSLTRLPQQCFEAFCGGFQWVKSMVGGKRKLIAVEGCDAESSTPMKRARLEDANEASAEVEDRQEGHIADEAVNPLIEMPDFDDFGYGAAEDQAATDAILGADDEFNAEPIEPEVQAEEEVMEVDADEVVEVMEVDEVDAAGIGEAIAPVPEAPVVVPPVPANVMPQPAAPRRRYGPRGPRKNPLEVIQRALGKGFEVQLLANGTVKLVGVLPGFDRSSLIYRKAVSGGYIITAPFRSRFTHVSAGSEHAMLLTSKNRLMTLGSNAGGQLGTRRLAVSGGYIITAPFRSRFTHVSAGSEHAMLLTSKNRLMTLGSNAGGQLGTRRLVGLSRVASQTLGSIERGPIGTAKVKFESIMARGTESWAWDKDGLAYYCGTANDGSWRSATFKKVE</sequence>
<evidence type="ECO:0000256" key="1">
    <source>
        <dbReference type="PROSITE-ProRule" id="PRU00235"/>
    </source>
</evidence>
<dbReference type="InterPro" id="IPR051553">
    <property type="entry name" value="Ran_GTPase-activating"/>
</dbReference>
<reference evidence="3" key="2">
    <citation type="submission" date="2020-10" db="UniProtKB">
        <authorList>
            <consortium name="WormBaseParasite"/>
        </authorList>
    </citation>
    <scope>IDENTIFICATION</scope>
</reference>
<dbReference type="WBParaSite" id="Pan_g16432.t1">
    <property type="protein sequence ID" value="Pan_g16432.t1"/>
    <property type="gene ID" value="Pan_g16432"/>
</dbReference>
<organism evidence="2 3">
    <name type="scientific">Panagrellus redivivus</name>
    <name type="common">Microworm</name>
    <dbReference type="NCBI Taxonomy" id="6233"/>
    <lineage>
        <taxon>Eukaryota</taxon>
        <taxon>Metazoa</taxon>
        <taxon>Ecdysozoa</taxon>
        <taxon>Nematoda</taxon>
        <taxon>Chromadorea</taxon>
        <taxon>Rhabditida</taxon>
        <taxon>Tylenchina</taxon>
        <taxon>Panagrolaimomorpha</taxon>
        <taxon>Panagrolaimoidea</taxon>
        <taxon>Panagrolaimidae</taxon>
        <taxon>Panagrellus</taxon>
    </lineage>
</organism>
<evidence type="ECO:0000313" key="2">
    <source>
        <dbReference type="Proteomes" id="UP000492821"/>
    </source>
</evidence>
<accession>A0A7E4V4K3</accession>
<feature type="repeat" description="RCC1" evidence="1">
    <location>
        <begin position="380"/>
        <end position="430"/>
    </location>
</feature>